<accession>A0AAE0G9C3</accession>
<protein>
    <submittedName>
        <fullName evidence="1">Uncharacterized protein</fullName>
    </submittedName>
</protein>
<dbReference type="EMBL" id="LGRX02008255">
    <property type="protein sequence ID" value="KAK3273792.1"/>
    <property type="molecule type" value="Genomic_DNA"/>
</dbReference>
<name>A0AAE0G9C3_9CHLO</name>
<keyword evidence="2" id="KW-1185">Reference proteome</keyword>
<proteinExistence type="predicted"/>
<reference evidence="1 2" key="1">
    <citation type="journal article" date="2015" name="Genome Biol. Evol.">
        <title>Comparative Genomics of a Bacterivorous Green Alga Reveals Evolutionary Causalities and Consequences of Phago-Mixotrophic Mode of Nutrition.</title>
        <authorList>
            <person name="Burns J.A."/>
            <person name="Paasch A."/>
            <person name="Narechania A."/>
            <person name="Kim E."/>
        </authorList>
    </citation>
    <scope>NUCLEOTIDE SEQUENCE [LARGE SCALE GENOMIC DNA]</scope>
    <source>
        <strain evidence="1 2">PLY_AMNH</strain>
    </source>
</reference>
<dbReference type="Proteomes" id="UP001190700">
    <property type="component" value="Unassembled WGS sequence"/>
</dbReference>
<evidence type="ECO:0000313" key="1">
    <source>
        <dbReference type="EMBL" id="KAK3273792.1"/>
    </source>
</evidence>
<evidence type="ECO:0000313" key="2">
    <source>
        <dbReference type="Proteomes" id="UP001190700"/>
    </source>
</evidence>
<comment type="caution">
    <text evidence="1">The sequence shown here is derived from an EMBL/GenBank/DDBJ whole genome shotgun (WGS) entry which is preliminary data.</text>
</comment>
<sequence length="102" mass="11147">MLVQTIESYMEAYTAGIATSQHLQDIDSQVMRLEQIIMLALNSSHTLILEEDEAMAGMTPRTPMHEGGSRKGSGMYSAGMGMSRADFGGLSQMHQGYTPMQT</sequence>
<gene>
    <name evidence="1" type="ORF">CYMTET_17991</name>
</gene>
<organism evidence="1 2">
    <name type="scientific">Cymbomonas tetramitiformis</name>
    <dbReference type="NCBI Taxonomy" id="36881"/>
    <lineage>
        <taxon>Eukaryota</taxon>
        <taxon>Viridiplantae</taxon>
        <taxon>Chlorophyta</taxon>
        <taxon>Pyramimonadophyceae</taxon>
        <taxon>Pyramimonadales</taxon>
        <taxon>Pyramimonadaceae</taxon>
        <taxon>Cymbomonas</taxon>
    </lineage>
</organism>
<dbReference type="AlphaFoldDB" id="A0AAE0G9C3"/>